<dbReference type="Gene3D" id="1.20.1640.10">
    <property type="entry name" value="Multidrug efflux transporter AcrB transmembrane domain"/>
    <property type="match status" value="2"/>
</dbReference>
<feature type="transmembrane region" description="Helical" evidence="8">
    <location>
        <begin position="553"/>
        <end position="572"/>
    </location>
</feature>
<protein>
    <recommendedName>
        <fullName evidence="9">Membrane transport protein MMPL domain-containing protein</fullName>
    </recommendedName>
</protein>
<feature type="region of interest" description="Disordered" evidence="7">
    <location>
        <begin position="1"/>
        <end position="24"/>
    </location>
</feature>
<dbReference type="InterPro" id="IPR004869">
    <property type="entry name" value="MMPL_dom"/>
</dbReference>
<feature type="transmembrane region" description="Helical" evidence="8">
    <location>
        <begin position="874"/>
        <end position="897"/>
    </location>
</feature>
<evidence type="ECO:0000256" key="6">
    <source>
        <dbReference type="ARBA" id="ARBA00023136"/>
    </source>
</evidence>
<comment type="subcellular location">
    <subcellularLocation>
        <location evidence="1">Cell membrane</location>
        <topology evidence="1">Multi-pass membrane protein</topology>
    </subcellularLocation>
</comment>
<dbReference type="Pfam" id="PF03176">
    <property type="entry name" value="MMPL"/>
    <property type="match status" value="2"/>
</dbReference>
<keyword evidence="3" id="KW-1003">Cell membrane</keyword>
<evidence type="ECO:0000256" key="8">
    <source>
        <dbReference type="SAM" id="Phobius"/>
    </source>
</evidence>
<dbReference type="InterPro" id="IPR050545">
    <property type="entry name" value="Mycobact_MmpL"/>
</dbReference>
<feature type="transmembrane region" description="Helical" evidence="8">
    <location>
        <begin position="790"/>
        <end position="811"/>
    </location>
</feature>
<keyword evidence="4 8" id="KW-0812">Transmembrane</keyword>
<comment type="similarity">
    <text evidence="2">Belongs to the resistance-nodulation-cell division (RND) (TC 2.A.6) family. MmpL subfamily.</text>
</comment>
<evidence type="ECO:0000256" key="4">
    <source>
        <dbReference type="ARBA" id="ARBA00022692"/>
    </source>
</evidence>
<organism evidence="10">
    <name type="scientific">Leptocylindrus danicus</name>
    <dbReference type="NCBI Taxonomy" id="163516"/>
    <lineage>
        <taxon>Eukaryota</taxon>
        <taxon>Sar</taxon>
        <taxon>Stramenopiles</taxon>
        <taxon>Ochrophyta</taxon>
        <taxon>Bacillariophyta</taxon>
        <taxon>Coscinodiscophyceae</taxon>
        <taxon>Chaetocerotophycidae</taxon>
        <taxon>Leptocylindrales</taxon>
        <taxon>Leptocylindraceae</taxon>
        <taxon>Leptocylindrus</taxon>
    </lineage>
</organism>
<reference evidence="10" key="1">
    <citation type="submission" date="2021-01" db="EMBL/GenBank/DDBJ databases">
        <authorList>
            <person name="Corre E."/>
            <person name="Pelletier E."/>
            <person name="Niang G."/>
            <person name="Scheremetjew M."/>
            <person name="Finn R."/>
            <person name="Kale V."/>
            <person name="Holt S."/>
            <person name="Cochrane G."/>
            <person name="Meng A."/>
            <person name="Brown T."/>
            <person name="Cohen L."/>
        </authorList>
    </citation>
    <scope>NUCLEOTIDE SEQUENCE</scope>
    <source>
        <strain evidence="10">B650</strain>
    </source>
</reference>
<evidence type="ECO:0000256" key="5">
    <source>
        <dbReference type="ARBA" id="ARBA00022989"/>
    </source>
</evidence>
<dbReference type="PANTHER" id="PTHR33406:SF6">
    <property type="entry name" value="MEMBRANE PROTEIN YDGH-RELATED"/>
    <property type="match status" value="1"/>
</dbReference>
<feature type="transmembrane region" description="Helical" evidence="8">
    <location>
        <begin position="831"/>
        <end position="853"/>
    </location>
</feature>
<feature type="domain" description="Membrane transport protein MMPL" evidence="9">
    <location>
        <begin position="126"/>
        <end position="453"/>
    </location>
</feature>
<feature type="transmembrane region" description="Helical" evidence="8">
    <location>
        <begin position="421"/>
        <end position="448"/>
    </location>
</feature>
<feature type="transmembrane region" description="Helical" evidence="8">
    <location>
        <begin position="764"/>
        <end position="783"/>
    </location>
</feature>
<accession>A0A7S2K5X9</accession>
<evidence type="ECO:0000259" key="9">
    <source>
        <dbReference type="Pfam" id="PF03176"/>
    </source>
</evidence>
<feature type="domain" description="Membrane transport protein MMPL" evidence="9">
    <location>
        <begin position="688"/>
        <end position="958"/>
    </location>
</feature>
<evidence type="ECO:0000256" key="3">
    <source>
        <dbReference type="ARBA" id="ARBA00022475"/>
    </source>
</evidence>
<feature type="compositionally biased region" description="Acidic residues" evidence="7">
    <location>
        <begin position="476"/>
        <end position="498"/>
    </location>
</feature>
<sequence>MSEPLLPVEEAGKESAASTTTDLVQDDALSQASDTLYMATSTSQSYYNAADGTTSHNEDNNPYWKKVWHDAQNFNVSKWYTPMCNKYRWYIVAFWIMFWPLGITYYPKFLELTDTQFDAPSGSLAANATDVYTEAYEKSDSMQPEILVYVEVSEEYHAVNPQDTFTDRTSQLYSDAKNFTEYFDAYAQSLIAEYNEDDDTDEYYATVGSYYLYESIGIPNYGADQFVAADVPSTYIGIAYASPDGKREDFNSDLEDWIDENEPASCRIRLTGITAFTTATRESSEDDMALMDHVVLPLSLLALAAILGNLSLMLVPVLCIITAICTAGTLMYPVAQSVSVTQFTPSIMMSISIAMSIDYSLFLLSRLTENLAFGADLDYAIENMLEHAGHTIIASGTTLIVCFMGYALFPMDLIRTVGYGATIAIMSCLMVNLSLTPAVMFITGEYFLKPGKTMSMLCCNQVGNPGRYRMRFPPASEDDDNDEQAADEAAGEEVEDLNENSGALTESLLPKEKAKAVAAAVHYDLDVDTPEDIEDMRNSIWYKSGRFLIGPKGIYALIGLCLIMAPVCYFWIETGKSLAFDLFLPKQSDAGDTFDDYADAFGEGYLAPYKLIFDGRETNTSVNTQECFDVMDTVIQALSDAGKFPATPSLEAFDGIHTISGEVIGYGQYMDALSCGIGYQCVNESKRTIATVAAAQNSPEGTTTYTTVILNTDPYDGDGIKWLDDARDLLDDFGKSGQLQGFQVVLQNGATVTHDAIDDVYNCFPMMIGVTLVVVFVLVGAFFRSVNAPLRSVFTIGLTLMFVYGLAVLVYQYGWLEWLNWSSVKNTGEIAWLPPIMSFSIIVGLGLDYDIFLASRVLELRLEGYDEQSSILKGLYKTGGIITAAGTIMAIAFGGLLLGGEVLLNQLAFYIFIAVLMDTFVVRTIMVPILMGLSHQYTWWPQKLPPETKSWDQCGTMVHLGEMN</sequence>
<dbReference type="EMBL" id="HBGY01008310">
    <property type="protein sequence ID" value="CAD9565959.1"/>
    <property type="molecule type" value="Transcribed_RNA"/>
</dbReference>
<evidence type="ECO:0000256" key="2">
    <source>
        <dbReference type="ARBA" id="ARBA00010157"/>
    </source>
</evidence>
<feature type="transmembrane region" description="Helical" evidence="8">
    <location>
        <begin position="347"/>
        <end position="367"/>
    </location>
</feature>
<feature type="region of interest" description="Disordered" evidence="7">
    <location>
        <begin position="470"/>
        <end position="501"/>
    </location>
</feature>
<name>A0A7S2K5X9_9STRA</name>
<feature type="transmembrane region" description="Helical" evidence="8">
    <location>
        <begin position="909"/>
        <end position="933"/>
    </location>
</feature>
<evidence type="ECO:0000256" key="1">
    <source>
        <dbReference type="ARBA" id="ARBA00004651"/>
    </source>
</evidence>
<gene>
    <name evidence="10" type="ORF">LDAN0321_LOCUS5231</name>
</gene>
<proteinExistence type="inferred from homology"/>
<feature type="transmembrane region" description="Helical" evidence="8">
    <location>
        <begin position="388"/>
        <end position="409"/>
    </location>
</feature>
<evidence type="ECO:0000313" key="10">
    <source>
        <dbReference type="EMBL" id="CAD9565959.1"/>
    </source>
</evidence>
<evidence type="ECO:0000256" key="7">
    <source>
        <dbReference type="SAM" id="MobiDB-lite"/>
    </source>
</evidence>
<keyword evidence="5 8" id="KW-1133">Transmembrane helix</keyword>
<dbReference type="AlphaFoldDB" id="A0A7S2K5X9"/>
<dbReference type="SUPFAM" id="SSF82866">
    <property type="entry name" value="Multidrug efflux transporter AcrB transmembrane domain"/>
    <property type="match status" value="2"/>
</dbReference>
<keyword evidence="6 8" id="KW-0472">Membrane</keyword>
<dbReference type="GO" id="GO:0005886">
    <property type="term" value="C:plasma membrane"/>
    <property type="evidence" value="ECO:0007669"/>
    <property type="project" value="UniProtKB-SubCell"/>
</dbReference>
<dbReference type="PANTHER" id="PTHR33406">
    <property type="entry name" value="MEMBRANE PROTEIN MJ1562-RELATED"/>
    <property type="match status" value="1"/>
</dbReference>
<feature type="transmembrane region" description="Helical" evidence="8">
    <location>
        <begin position="314"/>
        <end position="335"/>
    </location>
</feature>